<dbReference type="InterPro" id="IPR032525">
    <property type="entry name" value="Peptidase_U32_C"/>
</dbReference>
<dbReference type="PATRIC" id="fig|29343.3.peg.1726"/>
<dbReference type="GO" id="GO:0008233">
    <property type="term" value="F:peptidase activity"/>
    <property type="evidence" value="ECO:0007669"/>
    <property type="project" value="UniProtKB-KW"/>
</dbReference>
<dbReference type="Proteomes" id="UP000032431">
    <property type="component" value="Chromosome I"/>
</dbReference>
<evidence type="ECO:0000256" key="3">
    <source>
        <dbReference type="ARBA" id="ARBA00038374"/>
    </source>
</evidence>
<reference evidence="6" key="1">
    <citation type="submission" date="2014-07" db="EMBL/GenBank/DDBJ databases">
        <authorList>
            <person name="Wibberg D."/>
        </authorList>
    </citation>
    <scope>NUCLEOTIDE SEQUENCE [LARGE SCALE GENOMIC DNA]</scope>
    <source>
        <strain evidence="6">DG5</strain>
    </source>
</reference>
<sequence length="407" mass="45657">MKKPELLSPAGDFESLEAAVAFGADAVYLGGRMFSMRTSPRNFGEEELCRAVEFAHKNGVKIYLTCNTLPRNDEIDKLPRFFEVAKDAGVDALIVTDLGVIELAKKYAKGIELHASTQTGVVNYASANVLYSMGVKRVVLAREMSLREISVLREHTPRLLEIEAFVHGAMCVSFSGRCLLSNYLTGRDSNRGECAQPCRWSYALCESTRPGEYMPIYEDDQGTYILNSRDLCMIEHIPELVRAGITSFKIEGRAKSAYYVAVITNAYRMAIDRFMSEGEQYKFDKSLLDEVNKVSHRDYCTGFYFGPIEKGQIYKGAAYIRNWDIAAKIIGEKNGLAECLERNPFSPLDTFELLEPGKTGRPVKVRQIYDENGEKISRAVHPGMRVFLDLSEAPCKNGILRKIPSNL</sequence>
<accession>A0A078KQN0</accession>
<name>A0A078KQN0_9FIRM</name>
<protein>
    <recommendedName>
        <fullName evidence="4">Peptidase family U32 C-terminal domain-containing protein</fullName>
    </recommendedName>
</protein>
<dbReference type="AlphaFoldDB" id="A0A078KQN0"/>
<dbReference type="PANTHER" id="PTHR30217">
    <property type="entry name" value="PEPTIDASE U32 FAMILY"/>
    <property type="match status" value="1"/>
</dbReference>
<evidence type="ECO:0000256" key="2">
    <source>
        <dbReference type="ARBA" id="ARBA00022801"/>
    </source>
</evidence>
<evidence type="ECO:0000313" key="5">
    <source>
        <dbReference type="EMBL" id="CDZ24748.1"/>
    </source>
</evidence>
<dbReference type="HOGENOM" id="CLU_011540_0_2_9"/>
<dbReference type="Gene3D" id="2.40.30.10">
    <property type="entry name" value="Translation factors"/>
    <property type="match status" value="1"/>
</dbReference>
<dbReference type="PROSITE" id="PS01276">
    <property type="entry name" value="PEPTIDASE_U32"/>
    <property type="match status" value="1"/>
</dbReference>
<dbReference type="Pfam" id="PF01136">
    <property type="entry name" value="Peptidase_U32"/>
    <property type="match status" value="1"/>
</dbReference>
<feature type="domain" description="Peptidase family U32 C-terminal" evidence="4">
    <location>
        <begin position="321"/>
        <end position="401"/>
    </location>
</feature>
<comment type="similarity">
    <text evidence="3">Belongs to the peptidase U32 family.</text>
</comment>
<proteinExistence type="inferred from homology"/>
<dbReference type="STRING" id="29343.CCDG5_1640"/>
<keyword evidence="6" id="KW-1185">Reference proteome</keyword>
<keyword evidence="1" id="KW-0645">Protease</keyword>
<dbReference type="KEGG" id="ccel:CCDG5_1640"/>
<dbReference type="InterPro" id="IPR011060">
    <property type="entry name" value="RibuloseP-bd_barrel"/>
</dbReference>
<organism evidence="5 6">
    <name type="scientific">[Clostridium] cellulosi</name>
    <dbReference type="NCBI Taxonomy" id="29343"/>
    <lineage>
        <taxon>Bacteria</taxon>
        <taxon>Bacillati</taxon>
        <taxon>Bacillota</taxon>
        <taxon>Clostridia</taxon>
        <taxon>Eubacteriales</taxon>
        <taxon>Oscillospiraceae</taxon>
        <taxon>Oscillospiraceae incertae sedis</taxon>
    </lineage>
</organism>
<evidence type="ECO:0000313" key="6">
    <source>
        <dbReference type="Proteomes" id="UP000032431"/>
    </source>
</evidence>
<evidence type="ECO:0000259" key="4">
    <source>
        <dbReference type="Pfam" id="PF16325"/>
    </source>
</evidence>
<gene>
    <name evidence="5" type="ORF">CCDG5_1640</name>
</gene>
<dbReference type="SUPFAM" id="SSF51366">
    <property type="entry name" value="Ribulose-phoshate binding barrel"/>
    <property type="match status" value="1"/>
</dbReference>
<dbReference type="GO" id="GO:0006508">
    <property type="term" value="P:proteolysis"/>
    <property type="evidence" value="ECO:0007669"/>
    <property type="project" value="UniProtKB-KW"/>
</dbReference>
<dbReference type="InterPro" id="IPR001539">
    <property type="entry name" value="Peptidase_U32"/>
</dbReference>
<keyword evidence="2" id="KW-0378">Hydrolase</keyword>
<dbReference type="InterPro" id="IPR051454">
    <property type="entry name" value="RNA/ubiquinone_mod_enzymes"/>
</dbReference>
<evidence type="ECO:0000256" key="1">
    <source>
        <dbReference type="ARBA" id="ARBA00022670"/>
    </source>
</evidence>
<dbReference type="OrthoDB" id="9807498at2"/>
<dbReference type="Pfam" id="PF16325">
    <property type="entry name" value="Peptidase_U32_C"/>
    <property type="match status" value="1"/>
</dbReference>
<dbReference type="EMBL" id="LM995447">
    <property type="protein sequence ID" value="CDZ24748.1"/>
    <property type="molecule type" value="Genomic_DNA"/>
</dbReference>
<dbReference type="PANTHER" id="PTHR30217:SF6">
    <property type="entry name" value="TRNA HYDROXYLATION PROTEIN P"/>
    <property type="match status" value="1"/>
</dbReference>